<gene>
    <name evidence="1" type="ORF">XBKB1_3370002</name>
</gene>
<proteinExistence type="predicted"/>
<organism evidence="1 2">
    <name type="scientific">Xenorhabdus bovienii str. kraussei Becker Underwood</name>
    <dbReference type="NCBI Taxonomy" id="1398204"/>
    <lineage>
        <taxon>Bacteria</taxon>
        <taxon>Pseudomonadati</taxon>
        <taxon>Pseudomonadota</taxon>
        <taxon>Gammaproteobacteria</taxon>
        <taxon>Enterobacterales</taxon>
        <taxon>Morganellaceae</taxon>
        <taxon>Xenorhabdus</taxon>
    </lineage>
</organism>
<protein>
    <submittedName>
        <fullName evidence="1">Uncharacterized protein</fullName>
    </submittedName>
</protein>
<evidence type="ECO:0000313" key="1">
    <source>
        <dbReference type="EMBL" id="CDH24955.1"/>
    </source>
</evidence>
<dbReference type="HOGENOM" id="CLU_3174892_0_0_6"/>
<name>A0A077PKL7_XENBV</name>
<dbReference type="Proteomes" id="UP000028493">
    <property type="component" value="Unassembled WGS sequence"/>
</dbReference>
<reference evidence="1" key="1">
    <citation type="submission" date="2013-07" db="EMBL/GenBank/DDBJ databases">
        <title>Sub-species coevolution in mutualistic symbiosis.</title>
        <authorList>
            <person name="Murfin K."/>
            <person name="Klassen J."/>
            <person name="Lee M."/>
            <person name="Forst S."/>
            <person name="Stock P."/>
            <person name="Goodrich-Blair H."/>
        </authorList>
    </citation>
    <scope>NUCLEOTIDE SEQUENCE [LARGE SCALE GENOMIC DNA]</scope>
    <source>
        <strain evidence="1">Kraussei Becker Underwood</strain>
    </source>
</reference>
<accession>A0A077PKL7</accession>
<evidence type="ECO:0000313" key="2">
    <source>
        <dbReference type="Proteomes" id="UP000028493"/>
    </source>
</evidence>
<dbReference type="EMBL" id="CBSZ010000265">
    <property type="protein sequence ID" value="CDH24955.1"/>
    <property type="molecule type" value="Genomic_DNA"/>
</dbReference>
<sequence length="47" mass="5401">MLRVAIRGSYSHFKVSETKGEKHLCVILIANYQIPLRPYQNSSLLLI</sequence>
<dbReference type="AlphaFoldDB" id="A0A077PKL7"/>
<comment type="caution">
    <text evidence="1">The sequence shown here is derived from an EMBL/GenBank/DDBJ whole genome shotgun (WGS) entry which is preliminary data.</text>
</comment>